<dbReference type="Pfam" id="PF00528">
    <property type="entry name" value="BPD_transp_1"/>
    <property type="match status" value="1"/>
</dbReference>
<dbReference type="SUPFAM" id="SSF161098">
    <property type="entry name" value="MetI-like"/>
    <property type="match status" value="1"/>
</dbReference>
<keyword evidence="7 9" id="KW-1133">Transmembrane helix</keyword>
<dbReference type="PROSITE" id="PS50928">
    <property type="entry name" value="ABC_TM1"/>
    <property type="match status" value="1"/>
</dbReference>
<dbReference type="RefSeq" id="WP_168047347.1">
    <property type="nucleotide sequence ID" value="NZ_JAATJR010000001.1"/>
</dbReference>
<feature type="transmembrane region" description="Helical" evidence="9">
    <location>
        <begin position="24"/>
        <end position="45"/>
    </location>
</feature>
<comment type="subcellular location">
    <subcellularLocation>
        <location evidence="1 9">Cell membrane</location>
        <topology evidence="1 9">Multi-pass membrane protein</topology>
    </subcellularLocation>
</comment>
<dbReference type="PANTHER" id="PTHR43386:SF1">
    <property type="entry name" value="D,D-DIPEPTIDE TRANSPORT SYSTEM PERMEASE PROTEIN DDPC-RELATED"/>
    <property type="match status" value="1"/>
</dbReference>
<feature type="transmembrane region" description="Helical" evidence="9">
    <location>
        <begin position="254"/>
        <end position="275"/>
    </location>
</feature>
<evidence type="ECO:0000256" key="3">
    <source>
        <dbReference type="ARBA" id="ARBA00022475"/>
    </source>
</evidence>
<keyword evidence="3" id="KW-1003">Cell membrane</keyword>
<dbReference type="InterPro" id="IPR025966">
    <property type="entry name" value="OppC_N"/>
</dbReference>
<evidence type="ECO:0000313" key="11">
    <source>
        <dbReference type="EMBL" id="NKE43929.1"/>
    </source>
</evidence>
<reference evidence="11 12" key="1">
    <citation type="submission" date="2020-03" db="EMBL/GenBank/DDBJ databases">
        <title>Roseomonas selenitidurans sp. nov. isolated from soil.</title>
        <authorList>
            <person name="Liu H."/>
        </authorList>
    </citation>
    <scope>NUCLEOTIDE SEQUENCE [LARGE SCALE GENOMIC DNA]</scope>
    <source>
        <strain evidence="11 12">JCM 15073</strain>
    </source>
</reference>
<comment type="similarity">
    <text evidence="9">Belongs to the binding-protein-dependent transport system permease family.</text>
</comment>
<keyword evidence="12" id="KW-1185">Reference proteome</keyword>
<gene>
    <name evidence="11" type="ORF">HB662_04015</name>
</gene>
<evidence type="ECO:0000313" key="12">
    <source>
        <dbReference type="Proteomes" id="UP000765160"/>
    </source>
</evidence>
<protein>
    <submittedName>
        <fullName evidence="11">ABC transporter permease</fullName>
    </submittedName>
</protein>
<feature type="transmembrane region" description="Helical" evidence="9">
    <location>
        <begin position="85"/>
        <end position="109"/>
    </location>
</feature>
<dbReference type="Proteomes" id="UP000765160">
    <property type="component" value="Unassembled WGS sequence"/>
</dbReference>
<evidence type="ECO:0000256" key="2">
    <source>
        <dbReference type="ARBA" id="ARBA00022448"/>
    </source>
</evidence>
<comment type="caution">
    <text evidence="11">The sequence shown here is derived from an EMBL/GenBank/DDBJ whole genome shotgun (WGS) entry which is preliminary data.</text>
</comment>
<evidence type="ECO:0000256" key="5">
    <source>
        <dbReference type="ARBA" id="ARBA00022856"/>
    </source>
</evidence>
<dbReference type="CDD" id="cd06261">
    <property type="entry name" value="TM_PBP2"/>
    <property type="match status" value="1"/>
</dbReference>
<keyword evidence="8 9" id="KW-0472">Membrane</keyword>
<keyword evidence="6" id="KW-0653">Protein transport</keyword>
<dbReference type="Pfam" id="PF12911">
    <property type="entry name" value="OppC_N"/>
    <property type="match status" value="1"/>
</dbReference>
<evidence type="ECO:0000256" key="1">
    <source>
        <dbReference type="ARBA" id="ARBA00004651"/>
    </source>
</evidence>
<sequence>MSATVAPPPRWALRVAGITRRSPTLAIGAAIMLVFALMAIFAPWLTPYDPIMAQPRNVLAAPSTAHPFGTDGNGMDVLSRVIAGAGWAFGIAIPAVLVGLLAGVPLGLYTGYRGGWPDEIMMRGFDALRVFPSIILALAVVAAAGPSLLNVVLVIGFLDSPVFARVVRAEVIALRGSTFVESAVAAGNPTWRILFVHILPNAIQGAMAQTAVRAAWAVRISATLAFLGVGIQPPTPEWGAMIRQGAEYLVTGQWWVGIFPGLALILMVLGLNMLGDGMQDMLDPRRKAATR</sequence>
<keyword evidence="4 9" id="KW-0812">Transmembrane</keyword>
<feature type="domain" description="ABC transmembrane type-1" evidence="10">
    <location>
        <begin position="85"/>
        <end position="275"/>
    </location>
</feature>
<keyword evidence="5" id="KW-0571">Peptide transport</keyword>
<dbReference type="InterPro" id="IPR050366">
    <property type="entry name" value="BP-dependent_transpt_permease"/>
</dbReference>
<evidence type="ECO:0000256" key="8">
    <source>
        <dbReference type="ARBA" id="ARBA00023136"/>
    </source>
</evidence>
<evidence type="ECO:0000259" key="10">
    <source>
        <dbReference type="PROSITE" id="PS50928"/>
    </source>
</evidence>
<dbReference type="InterPro" id="IPR000515">
    <property type="entry name" value="MetI-like"/>
</dbReference>
<organism evidence="11 12">
    <name type="scientific">Falsiroseomonas frigidaquae</name>
    <dbReference type="NCBI Taxonomy" id="487318"/>
    <lineage>
        <taxon>Bacteria</taxon>
        <taxon>Pseudomonadati</taxon>
        <taxon>Pseudomonadota</taxon>
        <taxon>Alphaproteobacteria</taxon>
        <taxon>Acetobacterales</taxon>
        <taxon>Roseomonadaceae</taxon>
        <taxon>Falsiroseomonas</taxon>
    </lineage>
</organism>
<dbReference type="InterPro" id="IPR035906">
    <property type="entry name" value="MetI-like_sf"/>
</dbReference>
<dbReference type="EMBL" id="JAAVTX010000001">
    <property type="protein sequence ID" value="NKE43929.1"/>
    <property type="molecule type" value="Genomic_DNA"/>
</dbReference>
<evidence type="ECO:0000256" key="4">
    <source>
        <dbReference type="ARBA" id="ARBA00022692"/>
    </source>
</evidence>
<dbReference type="Gene3D" id="1.10.3720.10">
    <property type="entry name" value="MetI-like"/>
    <property type="match status" value="1"/>
</dbReference>
<accession>A0ABX1EV84</accession>
<keyword evidence="2 9" id="KW-0813">Transport</keyword>
<evidence type="ECO:0000256" key="9">
    <source>
        <dbReference type="RuleBase" id="RU363032"/>
    </source>
</evidence>
<proteinExistence type="inferred from homology"/>
<feature type="transmembrane region" description="Helical" evidence="9">
    <location>
        <begin position="130"/>
        <end position="158"/>
    </location>
</feature>
<evidence type="ECO:0000256" key="7">
    <source>
        <dbReference type="ARBA" id="ARBA00022989"/>
    </source>
</evidence>
<dbReference type="PANTHER" id="PTHR43386">
    <property type="entry name" value="OLIGOPEPTIDE TRANSPORT SYSTEM PERMEASE PROTEIN APPC"/>
    <property type="match status" value="1"/>
</dbReference>
<evidence type="ECO:0000256" key="6">
    <source>
        <dbReference type="ARBA" id="ARBA00022927"/>
    </source>
</evidence>
<name>A0ABX1EV84_9PROT</name>